<dbReference type="AlphaFoldDB" id="A0A3C1KJ57"/>
<evidence type="ECO:0000313" key="2">
    <source>
        <dbReference type="EMBL" id="HAN26737.1"/>
    </source>
</evidence>
<keyword evidence="1" id="KW-0812">Transmembrane</keyword>
<reference evidence="2 3" key="1">
    <citation type="journal article" date="2018" name="Nat. Biotechnol.">
        <title>A standardized bacterial taxonomy based on genome phylogeny substantially revises the tree of life.</title>
        <authorList>
            <person name="Parks D.H."/>
            <person name="Chuvochina M."/>
            <person name="Waite D.W."/>
            <person name="Rinke C."/>
            <person name="Skarshewski A."/>
            <person name="Chaumeil P.A."/>
            <person name="Hugenholtz P."/>
        </authorList>
    </citation>
    <scope>NUCLEOTIDE SEQUENCE [LARGE SCALE GENOMIC DNA]</scope>
    <source>
        <strain evidence="2">UBA9158</strain>
    </source>
</reference>
<name>A0A3C1KJ57_9GAMM</name>
<feature type="transmembrane region" description="Helical" evidence="1">
    <location>
        <begin position="38"/>
        <end position="57"/>
    </location>
</feature>
<sequence>MTRLVTGLGYAGLLPFAASVAGVWVLRDYPRALSQQGFIVYSLAILCFIAGSLWGTARDRAGGDKALRLLVSNGVVLFAVCSVLTAQAVIAGGLLALAHLATLWYERGSSAARGWYSLMRVRLTLLVVALHIAYIAGLIVRGSA</sequence>
<dbReference type="STRING" id="1121937.GCA_000423125_01604"/>
<comment type="caution">
    <text evidence="2">The sequence shown here is derived from an EMBL/GenBank/DDBJ whole genome shotgun (WGS) entry which is preliminary data.</text>
</comment>
<keyword evidence="1" id="KW-0472">Membrane</keyword>
<feature type="transmembrane region" description="Helical" evidence="1">
    <location>
        <begin position="69"/>
        <end position="101"/>
    </location>
</feature>
<evidence type="ECO:0000256" key="1">
    <source>
        <dbReference type="SAM" id="Phobius"/>
    </source>
</evidence>
<dbReference type="Proteomes" id="UP000259273">
    <property type="component" value="Unassembled WGS sequence"/>
</dbReference>
<keyword evidence="1" id="KW-1133">Transmembrane helix</keyword>
<evidence type="ECO:0000313" key="3">
    <source>
        <dbReference type="Proteomes" id="UP000259273"/>
    </source>
</evidence>
<accession>A0A3C1KJ57</accession>
<gene>
    <name evidence="2" type="ORF">DCP75_03260</name>
</gene>
<proteinExistence type="predicted"/>
<feature type="transmembrane region" description="Helical" evidence="1">
    <location>
        <begin position="121"/>
        <end position="140"/>
    </location>
</feature>
<dbReference type="Pfam" id="PF11911">
    <property type="entry name" value="DUF3429"/>
    <property type="match status" value="1"/>
</dbReference>
<dbReference type="InterPro" id="IPR021836">
    <property type="entry name" value="DUF3429"/>
</dbReference>
<organism evidence="2 3">
    <name type="scientific">Haliea salexigens</name>
    <dbReference type="NCBI Taxonomy" id="287487"/>
    <lineage>
        <taxon>Bacteria</taxon>
        <taxon>Pseudomonadati</taxon>
        <taxon>Pseudomonadota</taxon>
        <taxon>Gammaproteobacteria</taxon>
        <taxon>Cellvibrionales</taxon>
        <taxon>Halieaceae</taxon>
        <taxon>Haliea</taxon>
    </lineage>
</organism>
<protein>
    <submittedName>
        <fullName evidence="2">DUF3429 domain-containing protein</fullName>
    </submittedName>
</protein>
<dbReference type="EMBL" id="DMND01000054">
    <property type="protein sequence ID" value="HAN26737.1"/>
    <property type="molecule type" value="Genomic_DNA"/>
</dbReference>